<dbReference type="AlphaFoldDB" id="A0A150J6P7"/>
<evidence type="ECO:0000256" key="8">
    <source>
        <dbReference type="SAM" id="Phobius"/>
    </source>
</evidence>
<dbReference type="GO" id="GO:0005886">
    <property type="term" value="C:plasma membrane"/>
    <property type="evidence" value="ECO:0007669"/>
    <property type="project" value="UniProtKB-SubCell"/>
</dbReference>
<name>A0A150J6P7_9EURY</name>
<accession>A0A150J6P7</accession>
<dbReference type="GO" id="GO:0008233">
    <property type="term" value="F:peptidase activity"/>
    <property type="evidence" value="ECO:0007669"/>
    <property type="project" value="UniProtKB-KW"/>
</dbReference>
<gene>
    <name evidence="9" type="ORF">AMQ22_00522</name>
</gene>
<keyword evidence="2" id="KW-1003">Cell membrane</keyword>
<sequence>MKSRLIYKIIPNCYEIYNINKEKLKTDDIIEKSMIKNNLIGKYGEENYNKLVFFIKGTIISIFLYVISDYTPIRIITAEAVKEGIALLDIQKPLIVSGKFVAVGNYEISKRCIGLASGAIFTSLFVLSSLTLVKKILYLSLFLIVLLILNILRLVVTIFLFEQGYSWLIAHDILAYVLGIGFSFLILIKINPYIPLFK</sequence>
<feature type="transmembrane region" description="Helical" evidence="8">
    <location>
        <begin position="112"/>
        <end position="130"/>
    </location>
</feature>
<dbReference type="InterPro" id="IPR026392">
    <property type="entry name" value="Exo/Archaeosortase_dom"/>
</dbReference>
<keyword evidence="4 8" id="KW-0812">Transmembrane</keyword>
<reference evidence="9 10" key="1">
    <citation type="journal article" date="2016" name="ISME J.">
        <title>Chasing the elusive Euryarchaeota class WSA2: genomes reveal a uniquely fastidious methyl-reducing methanogen.</title>
        <authorList>
            <person name="Nobu M.K."/>
            <person name="Narihiro T."/>
            <person name="Kuroda K."/>
            <person name="Mei R."/>
            <person name="Liu W.T."/>
        </authorList>
    </citation>
    <scope>NUCLEOTIDE SEQUENCE [LARGE SCALE GENOMIC DNA]</scope>
    <source>
        <strain evidence="9">U1lsi0528_Bin055</strain>
    </source>
</reference>
<evidence type="ECO:0000256" key="4">
    <source>
        <dbReference type="ARBA" id="ARBA00022692"/>
    </source>
</evidence>
<dbReference type="EMBL" id="LNGC01000014">
    <property type="protein sequence ID" value="KYC52896.1"/>
    <property type="molecule type" value="Genomic_DNA"/>
</dbReference>
<dbReference type="InterPro" id="IPR019127">
    <property type="entry name" value="Exosortase"/>
</dbReference>
<evidence type="ECO:0000256" key="2">
    <source>
        <dbReference type="ARBA" id="ARBA00022475"/>
    </source>
</evidence>
<evidence type="ECO:0008006" key="11">
    <source>
        <dbReference type="Google" id="ProtNLM"/>
    </source>
</evidence>
<evidence type="ECO:0000256" key="7">
    <source>
        <dbReference type="ARBA" id="ARBA00023136"/>
    </source>
</evidence>
<evidence type="ECO:0000313" key="9">
    <source>
        <dbReference type="EMBL" id="KYC52896.1"/>
    </source>
</evidence>
<dbReference type="Proteomes" id="UP000075398">
    <property type="component" value="Unassembled WGS sequence"/>
</dbReference>
<keyword evidence="3" id="KW-0645">Protease</keyword>
<comment type="subcellular location">
    <subcellularLocation>
        <location evidence="1">Cell membrane</location>
        <topology evidence="1">Multi-pass membrane protein</topology>
    </subcellularLocation>
</comment>
<evidence type="ECO:0000256" key="5">
    <source>
        <dbReference type="ARBA" id="ARBA00022801"/>
    </source>
</evidence>
<keyword evidence="6 8" id="KW-1133">Transmembrane helix</keyword>
<keyword evidence="5" id="KW-0378">Hydrolase</keyword>
<organism evidence="9 10">
    <name type="scientific">Candidatus Methanofastidiosum methylothiophilum</name>
    <dbReference type="NCBI Taxonomy" id="1705564"/>
    <lineage>
        <taxon>Archaea</taxon>
        <taxon>Methanobacteriati</taxon>
        <taxon>Methanobacteriota</taxon>
        <taxon>Stenosarchaea group</taxon>
        <taxon>Candidatus Methanofastidiosia</taxon>
        <taxon>Candidatus Methanofastidiosales</taxon>
        <taxon>Candidatus Methanofastidiosaceae</taxon>
        <taxon>Candidatus Methanofastidiosum</taxon>
    </lineage>
</organism>
<feature type="transmembrane region" description="Helical" evidence="8">
    <location>
        <begin position="173"/>
        <end position="194"/>
    </location>
</feature>
<protein>
    <recommendedName>
        <fullName evidence="11">Transmembrane exosortase</fullName>
    </recommendedName>
</protein>
<evidence type="ECO:0000256" key="3">
    <source>
        <dbReference type="ARBA" id="ARBA00022670"/>
    </source>
</evidence>
<evidence type="ECO:0000256" key="1">
    <source>
        <dbReference type="ARBA" id="ARBA00004651"/>
    </source>
</evidence>
<dbReference type="NCBIfam" id="TIGR04178">
    <property type="entry name" value="exo_archaeo"/>
    <property type="match status" value="1"/>
</dbReference>
<evidence type="ECO:0000256" key="6">
    <source>
        <dbReference type="ARBA" id="ARBA00022989"/>
    </source>
</evidence>
<proteinExistence type="predicted"/>
<keyword evidence="7 8" id="KW-0472">Membrane</keyword>
<dbReference type="Pfam" id="PF09721">
    <property type="entry name" value="Exosortase_EpsH"/>
    <property type="match status" value="1"/>
</dbReference>
<comment type="caution">
    <text evidence="9">The sequence shown here is derived from an EMBL/GenBank/DDBJ whole genome shotgun (WGS) entry which is preliminary data.</text>
</comment>
<evidence type="ECO:0000313" key="10">
    <source>
        <dbReference type="Proteomes" id="UP000075398"/>
    </source>
</evidence>
<feature type="transmembrane region" description="Helical" evidence="8">
    <location>
        <begin position="136"/>
        <end position="161"/>
    </location>
</feature>
<dbReference type="GO" id="GO:0006508">
    <property type="term" value="P:proteolysis"/>
    <property type="evidence" value="ECO:0007669"/>
    <property type="project" value="UniProtKB-KW"/>
</dbReference>